<dbReference type="InterPro" id="IPR008922">
    <property type="entry name" value="Di-copper_centre_dom_sf"/>
</dbReference>
<protein>
    <submittedName>
        <fullName evidence="1">Uncharacterized protein</fullName>
    </submittedName>
</protein>
<dbReference type="AlphaFoldDB" id="A0A2A2JRJ4"/>
<dbReference type="Proteomes" id="UP000218231">
    <property type="component" value="Unassembled WGS sequence"/>
</dbReference>
<gene>
    <name evidence="1" type="ORF">WR25_20496</name>
</gene>
<sequence length="111" mass="13234">MDRMTRRRLTRQIPGPVPQQTAIRFRGLFSNDPYECMTLICLCPFFQGTIQEHECILSNGYPLGMAWRKEYRLMTEDERSRYHNALNALKRNGVYDWLSRIHLEVDKINQL</sequence>
<dbReference type="SUPFAM" id="SSF48056">
    <property type="entry name" value="Di-copper centre-containing domain"/>
    <property type="match status" value="1"/>
</dbReference>
<dbReference type="STRING" id="2018661.A0A2A2JRJ4"/>
<comment type="caution">
    <text evidence="1">The sequence shown here is derived from an EMBL/GenBank/DDBJ whole genome shotgun (WGS) entry which is preliminary data.</text>
</comment>
<keyword evidence="2" id="KW-1185">Reference proteome</keyword>
<dbReference type="OrthoDB" id="6132182at2759"/>
<reference evidence="1 2" key="1">
    <citation type="journal article" date="2017" name="Curr. Biol.">
        <title>Genome architecture and evolution of a unichromosomal asexual nematode.</title>
        <authorList>
            <person name="Fradin H."/>
            <person name="Zegar C."/>
            <person name="Gutwein M."/>
            <person name="Lucas J."/>
            <person name="Kovtun M."/>
            <person name="Corcoran D."/>
            <person name="Baugh L.R."/>
            <person name="Kiontke K."/>
            <person name="Gunsalus K."/>
            <person name="Fitch D.H."/>
            <person name="Piano F."/>
        </authorList>
    </citation>
    <scope>NUCLEOTIDE SEQUENCE [LARGE SCALE GENOMIC DNA]</scope>
    <source>
        <strain evidence="1">PF1309</strain>
    </source>
</reference>
<dbReference type="Gene3D" id="1.10.1280.10">
    <property type="entry name" value="Di-copper center containing domain from catechol oxidase"/>
    <property type="match status" value="1"/>
</dbReference>
<evidence type="ECO:0000313" key="2">
    <source>
        <dbReference type="Proteomes" id="UP000218231"/>
    </source>
</evidence>
<proteinExistence type="predicted"/>
<evidence type="ECO:0000313" key="1">
    <source>
        <dbReference type="EMBL" id="PAV64364.1"/>
    </source>
</evidence>
<dbReference type="EMBL" id="LIAE01010265">
    <property type="protein sequence ID" value="PAV64364.1"/>
    <property type="molecule type" value="Genomic_DNA"/>
</dbReference>
<organism evidence="1 2">
    <name type="scientific">Diploscapter pachys</name>
    <dbReference type="NCBI Taxonomy" id="2018661"/>
    <lineage>
        <taxon>Eukaryota</taxon>
        <taxon>Metazoa</taxon>
        <taxon>Ecdysozoa</taxon>
        <taxon>Nematoda</taxon>
        <taxon>Chromadorea</taxon>
        <taxon>Rhabditida</taxon>
        <taxon>Rhabditina</taxon>
        <taxon>Rhabditomorpha</taxon>
        <taxon>Rhabditoidea</taxon>
        <taxon>Rhabditidae</taxon>
        <taxon>Diploscapter</taxon>
    </lineage>
</organism>
<accession>A0A2A2JRJ4</accession>
<name>A0A2A2JRJ4_9BILA</name>